<evidence type="ECO:0000313" key="3">
    <source>
        <dbReference type="EMBL" id="MBB4705639.1"/>
    </source>
</evidence>
<comment type="caution">
    <text evidence="3">The sequence shown here is derived from an EMBL/GenBank/DDBJ whole genome shotgun (WGS) entry which is preliminary data.</text>
</comment>
<keyword evidence="1 3" id="KW-0808">Transferase</keyword>
<feature type="domain" description="Glycosyl transferase family 1" evidence="2">
    <location>
        <begin position="265"/>
        <end position="421"/>
    </location>
</feature>
<name>A0A7W7GEM9_9ACTN</name>
<dbReference type="Proteomes" id="UP000542210">
    <property type="component" value="Unassembled WGS sequence"/>
</dbReference>
<evidence type="ECO:0000313" key="4">
    <source>
        <dbReference type="Proteomes" id="UP000542210"/>
    </source>
</evidence>
<evidence type="ECO:0000259" key="2">
    <source>
        <dbReference type="Pfam" id="PF00534"/>
    </source>
</evidence>
<dbReference type="SUPFAM" id="SSF53756">
    <property type="entry name" value="UDP-Glycosyltransferase/glycogen phosphorylase"/>
    <property type="match status" value="1"/>
</dbReference>
<dbReference type="EMBL" id="JACHND010000001">
    <property type="protein sequence ID" value="MBB4705639.1"/>
    <property type="molecule type" value="Genomic_DNA"/>
</dbReference>
<dbReference type="RefSeq" id="WP_239122728.1">
    <property type="nucleotide sequence ID" value="NZ_BOOV01000003.1"/>
</dbReference>
<proteinExistence type="predicted"/>
<dbReference type="Gene3D" id="3.40.50.2000">
    <property type="entry name" value="Glycogen Phosphorylase B"/>
    <property type="match status" value="2"/>
</dbReference>
<protein>
    <submittedName>
        <fullName evidence="3">Glycosyltransferase involved in cell wall biosynthesis</fullName>
    </submittedName>
</protein>
<dbReference type="InterPro" id="IPR001296">
    <property type="entry name" value="Glyco_trans_1"/>
</dbReference>
<dbReference type="CDD" id="cd03820">
    <property type="entry name" value="GT4_AmsD-like"/>
    <property type="match status" value="1"/>
</dbReference>
<keyword evidence="4" id="KW-1185">Reference proteome</keyword>
<dbReference type="PANTHER" id="PTHR12526:SF627">
    <property type="entry name" value="D-RHAMNOSYLTRANSFERASE WBPZ"/>
    <property type="match status" value="1"/>
</dbReference>
<dbReference type="GO" id="GO:0016757">
    <property type="term" value="F:glycosyltransferase activity"/>
    <property type="evidence" value="ECO:0007669"/>
    <property type="project" value="InterPro"/>
</dbReference>
<accession>A0A7W7GEM9</accession>
<evidence type="ECO:0000256" key="1">
    <source>
        <dbReference type="ARBA" id="ARBA00022679"/>
    </source>
</evidence>
<sequence length="451" mass="50003">MNKGSWHGERSPDFRGIDDFMTQGALSVIRRVIRKARRTPAQAAVGLLELINRRRARKTPSRDAGTVRILLLHAYGMGGTIRTVLNLAGHLAKDRDVEIVSLVRTNEDPFFPWPPGVRVRFLDDRTVPRGRFAEFLARRPTRLVPKEEKAYHTMNLLTDLRLVRFLRSLRGGVLIGTRPSFNLVMSLFAPPEVITVGQEHVTHESHGPEIQALIKRRYGRLDAFATLTEADRKAYAKALKANPPGRLLRIPNAIPDLAGDVSTLSEKVVVAIGRIVWVKGFDRLVNAWKTVAESHPDWVLRIYGAGTPEREERLRARIDEAGLSDKVFLMGSTPDIGVELSKSSIYAVSSRYEGFGMTILEAMSKGVPVASFNCPHGPKEIITDGHDGLLIRSKKAVALGDGICRLIEDETLRRQLGANALQTAANYHMDVIGPRWTAVLDELAGTAPRSS</sequence>
<gene>
    <name evidence="3" type="ORF">BJ982_007183</name>
</gene>
<dbReference type="Pfam" id="PF00534">
    <property type="entry name" value="Glycos_transf_1"/>
    <property type="match status" value="1"/>
</dbReference>
<dbReference type="AlphaFoldDB" id="A0A7W7GEM9"/>
<dbReference type="PANTHER" id="PTHR12526">
    <property type="entry name" value="GLYCOSYLTRANSFERASE"/>
    <property type="match status" value="1"/>
</dbReference>
<organism evidence="3 4">
    <name type="scientific">Sphaerisporangium siamense</name>
    <dbReference type="NCBI Taxonomy" id="795645"/>
    <lineage>
        <taxon>Bacteria</taxon>
        <taxon>Bacillati</taxon>
        <taxon>Actinomycetota</taxon>
        <taxon>Actinomycetes</taxon>
        <taxon>Streptosporangiales</taxon>
        <taxon>Streptosporangiaceae</taxon>
        <taxon>Sphaerisporangium</taxon>
    </lineage>
</organism>
<reference evidence="3 4" key="1">
    <citation type="submission" date="2020-08" db="EMBL/GenBank/DDBJ databases">
        <title>Sequencing the genomes of 1000 actinobacteria strains.</title>
        <authorList>
            <person name="Klenk H.-P."/>
        </authorList>
    </citation>
    <scope>NUCLEOTIDE SEQUENCE [LARGE SCALE GENOMIC DNA]</scope>
    <source>
        <strain evidence="3 4">DSM 45784</strain>
    </source>
</reference>